<evidence type="ECO:0000256" key="7">
    <source>
        <dbReference type="PROSITE-ProRule" id="PRU00042"/>
    </source>
</evidence>
<keyword evidence="2" id="KW-0479">Metal-binding</keyword>
<feature type="domain" description="C2H2-type" evidence="9">
    <location>
        <begin position="73"/>
        <end position="100"/>
    </location>
</feature>
<dbReference type="Gene3D" id="3.30.160.60">
    <property type="entry name" value="Classic Zinc Finger"/>
    <property type="match status" value="4"/>
</dbReference>
<reference evidence="11" key="2">
    <citation type="submission" date="2020-10" db="UniProtKB">
        <authorList>
            <consortium name="WormBaseParasite"/>
        </authorList>
    </citation>
    <scope>IDENTIFICATION</scope>
</reference>
<evidence type="ECO:0000256" key="1">
    <source>
        <dbReference type="ARBA" id="ARBA00004123"/>
    </source>
</evidence>
<evidence type="ECO:0000256" key="6">
    <source>
        <dbReference type="ARBA" id="ARBA00023242"/>
    </source>
</evidence>
<evidence type="ECO:0000313" key="11">
    <source>
        <dbReference type="WBParaSite" id="Pan_g12153.t1"/>
    </source>
</evidence>
<dbReference type="GO" id="GO:0000978">
    <property type="term" value="F:RNA polymerase II cis-regulatory region sequence-specific DNA binding"/>
    <property type="evidence" value="ECO:0007669"/>
    <property type="project" value="TreeGrafter"/>
</dbReference>
<dbReference type="Pfam" id="PF00096">
    <property type="entry name" value="zf-C2H2"/>
    <property type="match status" value="2"/>
</dbReference>
<keyword evidence="4 7" id="KW-0863">Zinc-finger</keyword>
<dbReference type="GO" id="GO:0008270">
    <property type="term" value="F:zinc ion binding"/>
    <property type="evidence" value="ECO:0007669"/>
    <property type="project" value="UniProtKB-KW"/>
</dbReference>
<feature type="region of interest" description="Disordered" evidence="8">
    <location>
        <begin position="1"/>
        <end position="23"/>
    </location>
</feature>
<feature type="compositionally biased region" description="Polar residues" evidence="8">
    <location>
        <begin position="13"/>
        <end position="23"/>
    </location>
</feature>
<dbReference type="PROSITE" id="PS50157">
    <property type="entry name" value="ZINC_FINGER_C2H2_2"/>
    <property type="match status" value="5"/>
</dbReference>
<evidence type="ECO:0000313" key="10">
    <source>
        <dbReference type="Proteomes" id="UP000492821"/>
    </source>
</evidence>
<dbReference type="GO" id="GO:0000981">
    <property type="term" value="F:DNA-binding transcription factor activity, RNA polymerase II-specific"/>
    <property type="evidence" value="ECO:0007669"/>
    <property type="project" value="TreeGrafter"/>
</dbReference>
<keyword evidence="5" id="KW-0862">Zinc</keyword>
<organism evidence="10 11">
    <name type="scientific">Panagrellus redivivus</name>
    <name type="common">Microworm</name>
    <dbReference type="NCBI Taxonomy" id="6233"/>
    <lineage>
        <taxon>Eukaryota</taxon>
        <taxon>Metazoa</taxon>
        <taxon>Ecdysozoa</taxon>
        <taxon>Nematoda</taxon>
        <taxon>Chromadorea</taxon>
        <taxon>Rhabditida</taxon>
        <taxon>Tylenchina</taxon>
        <taxon>Panagrolaimomorpha</taxon>
        <taxon>Panagrolaimoidea</taxon>
        <taxon>Panagrolaimidae</taxon>
        <taxon>Panagrellus</taxon>
    </lineage>
</organism>
<comment type="subcellular location">
    <subcellularLocation>
        <location evidence="1">Nucleus</location>
    </subcellularLocation>
</comment>
<dbReference type="FunFam" id="3.30.160.60:FF:002349">
    <property type="entry name" value="Zinc finger and BTB domain-containing 40"/>
    <property type="match status" value="1"/>
</dbReference>
<evidence type="ECO:0000259" key="9">
    <source>
        <dbReference type="PROSITE" id="PS50157"/>
    </source>
</evidence>
<dbReference type="InterPro" id="IPR036236">
    <property type="entry name" value="Znf_C2H2_sf"/>
</dbReference>
<dbReference type="WBParaSite" id="Pan_g12153.t1">
    <property type="protein sequence ID" value="Pan_g12153.t1"/>
    <property type="gene ID" value="Pan_g12153"/>
</dbReference>
<dbReference type="GO" id="GO:0045944">
    <property type="term" value="P:positive regulation of transcription by RNA polymerase II"/>
    <property type="evidence" value="ECO:0007669"/>
    <property type="project" value="UniProtKB-ARBA"/>
</dbReference>
<evidence type="ECO:0000256" key="5">
    <source>
        <dbReference type="ARBA" id="ARBA00022833"/>
    </source>
</evidence>
<keyword evidence="6" id="KW-0539">Nucleus</keyword>
<name>A0A7E4USE3_PANRE</name>
<dbReference type="FunFam" id="3.30.160.60:FF:001666">
    <property type="entry name" value="MDS1 and EVI1 complex locus"/>
    <property type="match status" value="1"/>
</dbReference>
<dbReference type="PANTHER" id="PTHR19818">
    <property type="entry name" value="ZINC FINGER PROTEIN ZIC AND GLI"/>
    <property type="match status" value="1"/>
</dbReference>
<evidence type="ECO:0000256" key="8">
    <source>
        <dbReference type="SAM" id="MobiDB-lite"/>
    </source>
</evidence>
<proteinExistence type="predicted"/>
<protein>
    <submittedName>
        <fullName evidence="11">Zinc finger and BTB domain-containing protein 14</fullName>
    </submittedName>
</protein>
<accession>A0A7E4USE3</accession>
<feature type="region of interest" description="Disordered" evidence="8">
    <location>
        <begin position="388"/>
        <end position="428"/>
    </location>
</feature>
<feature type="domain" description="C2H2-type" evidence="9">
    <location>
        <begin position="516"/>
        <end position="543"/>
    </location>
</feature>
<dbReference type="SUPFAM" id="SSF57667">
    <property type="entry name" value="beta-beta-alpha zinc fingers"/>
    <property type="match status" value="3"/>
</dbReference>
<dbReference type="PROSITE" id="PS00028">
    <property type="entry name" value="ZINC_FINGER_C2H2_1"/>
    <property type="match status" value="5"/>
</dbReference>
<sequence length="743" mass="84160">MAHGPVSDHVQLDGSSHESTSTETQFIGIDGELYRVIGSGGEAEASNAEMSEERRPKKDRKYTFFTRNKCQKFQCEYCLKVIKYKSKYLEHMRVHTGERPFQCSVCNASFTQRGALKSHEKTHQRPVYRSCPECGRDGFMTAAQLGQHRRIHTKEAADNAEEEAPLSNSDDPQQLPEDAEILYETCEEYYIGPPEPEKAPEVVPKVENAPAESAEPYQELEFLDDNIESEPPVLQMSNPAYRWQVSHVRVPGKNVLETEAELRVVKLDDGRLEVNGFPIVGDYFEDENVSIYYFTLVSGEILTFIFNHNNGSLEIIEPSSAPVVPEANVSTSEEVEEGQHFEDGHFEEVYEVIDPNAPVEPSTSEYEPVFEAPHLEPAHGETVEVNVGEPIDSQDPSEAATRPESPFPSTELVLVDPRQPTPSTKGDYMDLMHVDRNVIESAAPQQIFRRTRERRRKAKNLEWIINAIAEGKPLEDATPHKRKKPVITSCEVCGLQLKYPSKIAAHMRTHTGEKPYVCQICGRGFGLNTTLRMHVRRHLKQRLFNCTFPDCDRRFVNGALLNHHIQSRHMPRRKFACLRGCGSSFYSNREREQHEEHCELVLMPAISEEQVLNDENPEAMQPMMTIQVEAANDGNDITDFVDGAYIAEPYEEDVDAEGAGLYEEYIDPNTGAVEKWYYIPEQGSAETAWMSAADLEGHQDLHFVDGPGSHEDSQLLVVDDANENYILHQPEQQHHDFAIDEQS</sequence>
<feature type="domain" description="C2H2-type" evidence="9">
    <location>
        <begin position="488"/>
        <end position="515"/>
    </location>
</feature>
<reference evidence="10" key="1">
    <citation type="journal article" date="2013" name="Genetics">
        <title>The draft genome and transcriptome of Panagrellus redivivus are shaped by the harsh demands of a free-living lifestyle.</title>
        <authorList>
            <person name="Srinivasan J."/>
            <person name="Dillman A.R."/>
            <person name="Macchietto M.G."/>
            <person name="Heikkinen L."/>
            <person name="Lakso M."/>
            <person name="Fracchia K.M."/>
            <person name="Antoshechkin I."/>
            <person name="Mortazavi A."/>
            <person name="Wong G."/>
            <person name="Sternberg P.W."/>
        </authorList>
    </citation>
    <scope>NUCLEOTIDE SEQUENCE [LARGE SCALE GENOMIC DNA]</scope>
    <source>
        <strain evidence="10">MT8872</strain>
    </source>
</reference>
<dbReference type="GO" id="GO:0005634">
    <property type="term" value="C:nucleus"/>
    <property type="evidence" value="ECO:0007669"/>
    <property type="project" value="UniProtKB-SubCell"/>
</dbReference>
<feature type="region of interest" description="Disordered" evidence="8">
    <location>
        <begin position="149"/>
        <end position="175"/>
    </location>
</feature>
<feature type="domain" description="C2H2-type" evidence="9">
    <location>
        <begin position="101"/>
        <end position="123"/>
    </location>
</feature>
<dbReference type="InterPro" id="IPR050329">
    <property type="entry name" value="GLI_C2H2-zinc-finger"/>
</dbReference>
<evidence type="ECO:0000256" key="2">
    <source>
        <dbReference type="ARBA" id="ARBA00022723"/>
    </source>
</evidence>
<evidence type="ECO:0000256" key="3">
    <source>
        <dbReference type="ARBA" id="ARBA00022737"/>
    </source>
</evidence>
<dbReference type="Proteomes" id="UP000492821">
    <property type="component" value="Unassembled WGS sequence"/>
</dbReference>
<feature type="domain" description="C2H2-type" evidence="9">
    <location>
        <begin position="544"/>
        <end position="574"/>
    </location>
</feature>
<dbReference type="InterPro" id="IPR013087">
    <property type="entry name" value="Znf_C2H2_type"/>
</dbReference>
<keyword evidence="3" id="KW-0677">Repeat</keyword>
<evidence type="ECO:0000256" key="4">
    <source>
        <dbReference type="ARBA" id="ARBA00022771"/>
    </source>
</evidence>
<dbReference type="SMART" id="SM00355">
    <property type="entry name" value="ZnF_C2H2"/>
    <property type="match status" value="7"/>
</dbReference>
<dbReference type="AlphaFoldDB" id="A0A7E4USE3"/>
<keyword evidence="10" id="KW-1185">Reference proteome</keyword>
<dbReference type="PANTHER" id="PTHR19818:SF139">
    <property type="entry name" value="PAIR-RULE PROTEIN ODD-PAIRED"/>
    <property type="match status" value="1"/>
</dbReference>